<dbReference type="GO" id="GO:0003712">
    <property type="term" value="F:transcription coregulator activity"/>
    <property type="evidence" value="ECO:0007669"/>
    <property type="project" value="InterPro"/>
</dbReference>
<dbReference type="PANTHER" id="PTHR46567:SF1">
    <property type="entry name" value="MEDIATOR OF RNA POLYMERASE II TRANSCRIPTION SUBUNIT 12"/>
    <property type="match status" value="1"/>
</dbReference>
<dbReference type="PANTHER" id="PTHR46567">
    <property type="entry name" value="MEDIATOR OF RNA POLYMERASE II TRANSCRIPTION SUBUNIT 12"/>
    <property type="match status" value="1"/>
</dbReference>
<dbReference type="InterPro" id="IPR019035">
    <property type="entry name" value="Mediator_Med12"/>
</dbReference>
<proteinExistence type="inferred from homology"/>
<evidence type="ECO:0000256" key="2">
    <source>
        <dbReference type="ARBA" id="ARBA00010289"/>
    </source>
</evidence>
<organism evidence="8 9">
    <name type="scientific">Iris pallida</name>
    <name type="common">Sweet iris</name>
    <dbReference type="NCBI Taxonomy" id="29817"/>
    <lineage>
        <taxon>Eukaryota</taxon>
        <taxon>Viridiplantae</taxon>
        <taxon>Streptophyta</taxon>
        <taxon>Embryophyta</taxon>
        <taxon>Tracheophyta</taxon>
        <taxon>Spermatophyta</taxon>
        <taxon>Magnoliopsida</taxon>
        <taxon>Liliopsida</taxon>
        <taxon>Asparagales</taxon>
        <taxon>Iridaceae</taxon>
        <taxon>Iridoideae</taxon>
        <taxon>Irideae</taxon>
        <taxon>Iris</taxon>
    </lineage>
</organism>
<comment type="caution">
    <text evidence="8">The sequence shown here is derived from an EMBL/GenBank/DDBJ whole genome shotgun (WGS) entry which is preliminary data.</text>
</comment>
<evidence type="ECO:0000256" key="3">
    <source>
        <dbReference type="ARBA" id="ARBA00023015"/>
    </source>
</evidence>
<dbReference type="Proteomes" id="UP001140949">
    <property type="component" value="Unassembled WGS sequence"/>
</dbReference>
<comment type="subcellular location">
    <subcellularLocation>
        <location evidence="1">Nucleus</location>
    </subcellularLocation>
</comment>
<dbReference type="Pfam" id="PF09497">
    <property type="entry name" value="Med12"/>
    <property type="match status" value="1"/>
</dbReference>
<reference evidence="8" key="2">
    <citation type="submission" date="2023-04" db="EMBL/GenBank/DDBJ databases">
        <authorList>
            <person name="Bruccoleri R.E."/>
            <person name="Oakeley E.J."/>
            <person name="Faust A.-M."/>
            <person name="Dessus-Babus S."/>
            <person name="Altorfer M."/>
            <person name="Burckhardt D."/>
            <person name="Oertli M."/>
            <person name="Naumann U."/>
            <person name="Petersen F."/>
            <person name="Wong J."/>
        </authorList>
    </citation>
    <scope>NUCLEOTIDE SEQUENCE</scope>
    <source>
        <strain evidence="8">GSM-AAB239-AS_SAM_17_03QT</strain>
        <tissue evidence="8">Leaf</tissue>
    </source>
</reference>
<evidence type="ECO:0000256" key="6">
    <source>
        <dbReference type="SAM" id="MobiDB-lite"/>
    </source>
</evidence>
<keyword evidence="4" id="KW-0804">Transcription</keyword>
<evidence type="ECO:0000313" key="8">
    <source>
        <dbReference type="EMBL" id="KAJ6830585.1"/>
    </source>
</evidence>
<feature type="domain" description="Mediator complex subunit Med12" evidence="7">
    <location>
        <begin position="155"/>
        <end position="219"/>
    </location>
</feature>
<feature type="region of interest" description="Disordered" evidence="6">
    <location>
        <begin position="875"/>
        <end position="935"/>
    </location>
</feature>
<keyword evidence="5" id="KW-0539">Nucleus</keyword>
<gene>
    <name evidence="8" type="ORF">M6B38_352975</name>
</gene>
<evidence type="ECO:0000313" key="9">
    <source>
        <dbReference type="Proteomes" id="UP001140949"/>
    </source>
</evidence>
<evidence type="ECO:0000256" key="1">
    <source>
        <dbReference type="ARBA" id="ARBA00004123"/>
    </source>
</evidence>
<feature type="compositionally biased region" description="Polar residues" evidence="6">
    <location>
        <begin position="884"/>
        <end position="893"/>
    </location>
</feature>
<keyword evidence="9" id="KW-1185">Reference proteome</keyword>
<accession>A0AAX6GQI8</accession>
<keyword evidence="3" id="KW-0805">Transcription regulation</keyword>
<dbReference type="GO" id="GO:0016592">
    <property type="term" value="C:mediator complex"/>
    <property type="evidence" value="ECO:0007669"/>
    <property type="project" value="InterPro"/>
</dbReference>
<comment type="similarity">
    <text evidence="2">Belongs to the Mediator complex subunit 12 family.</text>
</comment>
<sequence>MQRYSSASLGVSNNGVSGPSSRENARVDSPYVNSNYSANPRRPSPLASYKLKCEKESLNSRLGPPDFYPQTSNCPEETLTKEYILSGYKETVEGLEEAREIVLSQAAYFSKPEILKCKEAIRKRLRAINESRAQRRKAGQVYGVPLSGQLLIKPGVFPEQRACGEDSRRKWTELSALSQKHKSLRSLADHVPHGYRRKSLFEILIRNNVPLLRATWFIKVTYLNQVHGRPSSTSVSSGTPDKVQFTRTDLWTKDVIEYLQQLLDDIFSKDGFTVPSSGRDHSLPTAMLGQAQQRIDSSPAIHDVEEPSLQFKWWYMVRLLHWHYTEGLLLPSLIIEWVLNQLQEKESAEALDLLLPIISDIIESISSSQTYVRTFVDIAVRYINDIYPSGANLLDNSEVPPLASSLVEMLHYLIHAVPDAFVALDCSMLPACVVPDTYFRKASQKVSGYDKGDAYLRYSSIRYVVSTIQKRASNLAKIVNPSLQGCGAAKVLQVLDKAMLVGDVKSAYHSVFEDIFDVAIEERWIAEVSPCLRSSLEWIGTVSSSLICSIFFLCEWATCDFRDCRTAFPHNVKFTGAKDFSQVYVAVLLLKLRKEDMHNSFPSRRSSHSSGISVSLHDNVFGGTASDSASDGNNVHYVYSRKNKGHIFQSPGPLHDILVCWLDQHETGKGGGLKRLQVFIMELIRNGIFYPQAYLRQLIISGIMDRTETPLDLERRDRHHRILKQLPGSSLFDVLDEAKIAEAAVLYEVAHIYSNERQLVLHGHFNAYAMDFAFQKQFRGFAASKGDTLPTLQEFHGKPNITRSPLPSRKSKVKNQVTEVKVLISNLLHLPCAIPAEPQHDEAQGSLKRPLGSCNIKISSPEVAPGCEECRKAKRQKVGDERNTSNQVFSSHQSDAEDIWWERKGPKSQGSFQVEPPLKLTKNASRGRQKTVRKTQSLAQLAASRIESSQGASTSHVCDNKVNCPRHKSGSEGEVPKGADQMKAVDLGDIVKTLKQLRLLEKRSISIWLLTLIKQLLEGSEKAASQPSNSSGSLSVAFDDGNNGRWKLGQIELSIILYILDISFDLVSSVRLILWLLRKIPGGPSSNAHPGRTMGILVKKRGSHVLEVGESSLLSALQRYENVFIAADLLPDVLATATHRAISVTASNGRTTLSASFVFARYLLKKYRDVPSVIKWEKDFRATCDQRLLAELDAGRTLDSDLGFPSGVSAGMSDLDEYFRQKMTGRISRTGPAMKEIVQRCVEEAVNYFYGKERKPFVGGTPKSPSETCDGAHQVAQDIVQGLVGCIRQNGGGTLEGDPSIVASAVSAIVTNVGPSLLKLQEFTKLSSGCVQHILHIHLSSLCLLKEALGERLGRIFDLALAAEASTVVSGVFSPAKVHRSQFQLSPETHDINSDHSKEMMNNSAKLFAGRDAKAAAAVSALVVGVIVHGVTSLERMIVLFKLKEGLDVLQFIRSTRSSSNGMSRGNFKLEYSAEVYVHWFRLLIGNCRTIFDGLVVDILGEPYILALSRMQRMLPLSVVFPPAYSIFAMVIWRPYILNSNIATREDIQLYHNLSSAIDDVIRHYPFRDLCLRSTHVLYDFLASDVGDSEFAAMLEMHNPDKHLKIKAFIPLRARMFLDAIVDCKMPPSTLLQEDGSWVSGSLEPRAFAETDAKLKDKLVHVFDTLQPAKFHWQWVELRLLLNEQALIEKIETDMSFVEAIRSLSPNAENFAVSESEKFLSEIVLTRILVRPDAAPLYAEIAHLLGRSLEESLVMDIKWILAGSDVLSGRKSIRQQLISVAQRNGLSTKARFWKPWGWSSSMSDIVANRSDRRKLDAMSIEEGEVVDECANIKKPGKLDPHISDAEGFCTSQQYVTEKALGDLIFPCIDRSSGDLRNSFAAEVVKQMSTIDQQINTLARGGSRQANVMLSGVEGSSNKGSSRKGMRGGSPGLGRRPTGVVDSSPPSAAVLKASMWLRLQFLVRLLPIVYADREPSARNMRHTLATIILHFLGTRFIHEDADLSVSTIHSALPKRERESIAEASISASFDQSGDSLFDIFLSVLHGLLSSWKPSWLKPKSASKSTVKSPRDFSAFDRQVAESLQTDLDHMELPTAIRCRLQAAMPILPPSVPLSLSCHPPALSATALSLLQPSIPNPLPPFQRSAPYFRPCTNLTAKGKALVSDSDLEIDPWTLLEEGTGSAYASNNSSNVVAGSGDHSNLKACSWLKGAVRVRRTDLTYVGAMDEDS</sequence>
<feature type="region of interest" description="Disordered" evidence="6">
    <location>
        <begin position="1911"/>
        <end position="1941"/>
    </location>
</feature>
<evidence type="ECO:0000259" key="7">
    <source>
        <dbReference type="SMART" id="SM01281"/>
    </source>
</evidence>
<dbReference type="SMART" id="SM01281">
    <property type="entry name" value="Med12"/>
    <property type="match status" value="1"/>
</dbReference>
<feature type="region of interest" description="Disordered" evidence="6">
    <location>
        <begin position="1"/>
        <end position="45"/>
    </location>
</feature>
<dbReference type="GO" id="GO:0006357">
    <property type="term" value="P:regulation of transcription by RNA polymerase II"/>
    <property type="evidence" value="ECO:0007669"/>
    <property type="project" value="InterPro"/>
</dbReference>
<reference evidence="8" key="1">
    <citation type="journal article" date="2023" name="GigaByte">
        <title>Genome assembly of the bearded iris, Iris pallida Lam.</title>
        <authorList>
            <person name="Bruccoleri R.E."/>
            <person name="Oakeley E.J."/>
            <person name="Faust A.M.E."/>
            <person name="Altorfer M."/>
            <person name="Dessus-Babus S."/>
            <person name="Burckhardt D."/>
            <person name="Oertli M."/>
            <person name="Naumann U."/>
            <person name="Petersen F."/>
            <person name="Wong J."/>
        </authorList>
    </citation>
    <scope>NUCLEOTIDE SEQUENCE</scope>
    <source>
        <strain evidence="8">GSM-AAB239-AS_SAM_17_03QT</strain>
    </source>
</reference>
<name>A0AAX6GQI8_IRIPA</name>
<dbReference type="EMBL" id="JANAVB010017398">
    <property type="protein sequence ID" value="KAJ6830585.1"/>
    <property type="molecule type" value="Genomic_DNA"/>
</dbReference>
<evidence type="ECO:0000256" key="4">
    <source>
        <dbReference type="ARBA" id="ARBA00023163"/>
    </source>
</evidence>
<evidence type="ECO:0000256" key="5">
    <source>
        <dbReference type="ARBA" id="ARBA00023242"/>
    </source>
</evidence>
<protein>
    <submittedName>
        <fullName evidence="8">Mediator of RNA polymerase II transcription subunit 12-like</fullName>
    </submittedName>
</protein>
<feature type="compositionally biased region" description="Low complexity" evidence="6">
    <location>
        <begin position="1"/>
        <end position="21"/>
    </location>
</feature>